<organism evidence="2 3">
    <name type="scientific">Saprolegnia diclina (strain VS20)</name>
    <dbReference type="NCBI Taxonomy" id="1156394"/>
    <lineage>
        <taxon>Eukaryota</taxon>
        <taxon>Sar</taxon>
        <taxon>Stramenopiles</taxon>
        <taxon>Oomycota</taxon>
        <taxon>Saprolegniomycetes</taxon>
        <taxon>Saprolegniales</taxon>
        <taxon>Saprolegniaceae</taxon>
        <taxon>Saprolegnia</taxon>
    </lineage>
</organism>
<feature type="non-terminal residue" evidence="2">
    <location>
        <position position="1"/>
    </location>
</feature>
<proteinExistence type="predicted"/>
<feature type="transmembrane region" description="Helical" evidence="1">
    <location>
        <begin position="888"/>
        <end position="908"/>
    </location>
</feature>
<feature type="transmembrane region" description="Helical" evidence="1">
    <location>
        <begin position="709"/>
        <end position="735"/>
    </location>
</feature>
<dbReference type="OrthoDB" id="73015at2759"/>
<protein>
    <submittedName>
        <fullName evidence="2">Uncharacterized protein</fullName>
    </submittedName>
</protein>
<dbReference type="OMA" id="PRRIMYE"/>
<feature type="transmembrane region" description="Helical" evidence="1">
    <location>
        <begin position="1472"/>
        <end position="1492"/>
    </location>
</feature>
<keyword evidence="1" id="KW-0812">Transmembrane</keyword>
<keyword evidence="1" id="KW-1133">Transmembrane helix</keyword>
<keyword evidence="1" id="KW-0472">Membrane</keyword>
<accession>T0RXM6</accession>
<feature type="transmembrane region" description="Helical" evidence="1">
    <location>
        <begin position="755"/>
        <end position="779"/>
    </location>
</feature>
<evidence type="ECO:0000256" key="1">
    <source>
        <dbReference type="SAM" id="Phobius"/>
    </source>
</evidence>
<dbReference type="RefSeq" id="XP_008611366.1">
    <property type="nucleotide sequence ID" value="XM_008613144.1"/>
</dbReference>
<name>T0RXM6_SAPDV</name>
<dbReference type="InParanoid" id="T0RXM6"/>
<feature type="transmembrane region" description="Helical" evidence="1">
    <location>
        <begin position="1513"/>
        <end position="1531"/>
    </location>
</feature>
<dbReference type="EMBL" id="JH767152">
    <property type="protein sequence ID" value="EQC35082.1"/>
    <property type="molecule type" value="Genomic_DNA"/>
</dbReference>
<dbReference type="GeneID" id="19948045"/>
<feature type="transmembrane region" description="Helical" evidence="1">
    <location>
        <begin position="588"/>
        <end position="610"/>
    </location>
</feature>
<gene>
    <name evidence="2" type="ORF">SDRG_07318</name>
</gene>
<feature type="transmembrane region" description="Helical" evidence="1">
    <location>
        <begin position="630"/>
        <end position="650"/>
    </location>
</feature>
<feature type="transmembrane region" description="Helical" evidence="1">
    <location>
        <begin position="1640"/>
        <end position="1657"/>
    </location>
</feature>
<keyword evidence="3" id="KW-1185">Reference proteome</keyword>
<evidence type="ECO:0000313" key="2">
    <source>
        <dbReference type="EMBL" id="EQC35082.1"/>
    </source>
</evidence>
<reference evidence="2 3" key="1">
    <citation type="submission" date="2012-04" db="EMBL/GenBank/DDBJ databases">
        <title>The Genome Sequence of Saprolegnia declina VS20.</title>
        <authorList>
            <consortium name="The Broad Institute Genome Sequencing Platform"/>
            <person name="Russ C."/>
            <person name="Nusbaum C."/>
            <person name="Tyler B."/>
            <person name="van West P."/>
            <person name="Dieguez-Uribeondo J."/>
            <person name="de Bruijn I."/>
            <person name="Tripathy S."/>
            <person name="Jiang R."/>
            <person name="Young S.K."/>
            <person name="Zeng Q."/>
            <person name="Gargeya S."/>
            <person name="Fitzgerald M."/>
            <person name="Haas B."/>
            <person name="Abouelleil A."/>
            <person name="Alvarado L."/>
            <person name="Arachchi H.M."/>
            <person name="Berlin A."/>
            <person name="Chapman S.B."/>
            <person name="Goldberg J."/>
            <person name="Griggs A."/>
            <person name="Gujja S."/>
            <person name="Hansen M."/>
            <person name="Howarth C."/>
            <person name="Imamovic A."/>
            <person name="Larimer J."/>
            <person name="McCowen C."/>
            <person name="Montmayeur A."/>
            <person name="Murphy C."/>
            <person name="Neiman D."/>
            <person name="Pearson M."/>
            <person name="Priest M."/>
            <person name="Roberts A."/>
            <person name="Saif S."/>
            <person name="Shea T."/>
            <person name="Sisk P."/>
            <person name="Sykes S."/>
            <person name="Wortman J."/>
            <person name="Nusbaum C."/>
            <person name="Birren B."/>
        </authorList>
    </citation>
    <scope>NUCLEOTIDE SEQUENCE [LARGE SCALE GENOMIC DNA]</scope>
    <source>
        <strain evidence="2 3">VS20</strain>
    </source>
</reference>
<dbReference type="VEuPathDB" id="FungiDB:SDRG_07318"/>
<evidence type="ECO:0000313" key="3">
    <source>
        <dbReference type="Proteomes" id="UP000030762"/>
    </source>
</evidence>
<sequence>MRHLVAVAPSDVAQSTESDMPCEARWYDAAGLFYVGCSVALSFASVFLAEPYLQSDSFWPEFQPKNISTVLAAVYNLQLTLTNVASGIELTDAALALSPLDMVGINAAYPRRIMYEELTDVGEAIAGLRRVSAGNVAYVSPQYCWADVDRRWEMAHTARRQQRCDEFWTANGAVHLETVLRNIDMHAWLALAATSFELYIANGMAALPGGADWVDATRRHVLVSVPDEIAFWHAHNLTHFKLQWSNRNQIGIQETLSIGTSVFGSLGTLAIKSIPASVRNALVTSNYMNMALQYDFNALESTNLSLIRSAPAFFEANNVSLIEAFAVGLPLSLLYDVVHRSIGSLGTIDLLWVPVPATLRKSVQRFRAHILQSVQADMALATIFASIDTTVLHPTPPRWNDPDFIFYGGNPMCGYGSALPYPQESWGFSDACASQNPFSTTLTSFSGLFAYTMLGGSVQQPCALLRDAPRCETMLDAIAASYARLAPSNDTLLLPNATDELAHLLFLQYVATTNANTTVFLAQQPLLADGAWAFFGWAALYDWAMNMRTVLQVEGDVDRFDVMSFYYPPVPSQLGASLVVSWAAYLRICMLVSSSLLGGVALLIAVVHVVSGRPAGSHWFVFNRIASTVWLNRGLLLLRTLVALICLSTAPIVPTTTSYDWVHFSTARRSVVASCLLAGETTWLTYVLHELLHPLVGNLTPHYAPPSSVLAFLLIAGLDVVGSIPTSASISRSCYSVEMDYMIYCTSGHASTRSLAWSAAILGLNIISVGVCLLLAHAYQKPGPVLAVIPNLLLPPAAVAFHRYPQSAPTGVRLNDATLALCGILHFSRPRLLFDTKLWLPVRADDVRRHVGAVDLPHCIALSTKAAASPRRGTITWTRRVHRTLHKITLVGGFSYLLCSLYGNYFYLGVTQEYLANDYGWVDYNATGARSFVANLFNVQLFLATNMTTSLILDAPDMGDWQQSYNTSETNVLWPDAMARRQLYQPNPPLDEIILGLRAMDPCMLPWMFTQYCWLDWSQTWPMASTAARQARCVAHRSNGARYLESALRNILDWAVWDRCWGDAFEVGIARDVASTMHGQMWLNATMQAHSISIADETKFWAAHGLTTFVLQWQNYKSVGLLDSIQIRTALGASYPVRLSARAGSTHLSQETSRKMYWAFASDLWAATCNSSGVGGLSLLASSPRFAYSNVSSEHLLISNGSFLSAPLSAGLTSLRAAVGPFNAVDMTFVPVPNALLSVYTGLANALSALLYHNASAQAAFFELRVAASMGALPAAYGHRWTIGSNLLCGDDVPPNAVAFGWNTYFGMASMCHSYYNEYMFPTRLQLLLAVLSSPPTNYEAVCALDIYASSTCATDYRAIAAFAMTYNLSIHAASVAAATAATVAPSVVLYLLNASLVELTSIPLLQASDNGWSFFGWCYLYEWIVGLRDVVAFEGDHGVITAISSRSHPLVFAPDASEIPHSLSYLFQCCVQYITTVLLCVAACVALSTIAQRGHVERLNLFELNRIVGHVWIGRLFLVVRAITAIWLLNTSTLTLRRIGCGTWFSVPSLPWYKLVVASAESTWLVYVLNDLLSCVTGPYTSYYAMKSSFLAWVVVAVWTAASPQAYTALLDRHCEFVDMDTALHCASGYVEIGNASRVGLTALICIGSVVGCYSIERLYRPRLVALAIPTQLLNAQSFYMLDMTDWVVHGEFFLDKTSAFMAGVIAIEWRRRLYVLDIKSWRGFSIGAMELDRRLTSNGTHERLSWAIPLSRI</sequence>
<dbReference type="eggNOG" id="ENOG502SD6V">
    <property type="taxonomic scope" value="Eukaryota"/>
</dbReference>
<dbReference type="Proteomes" id="UP000030762">
    <property type="component" value="Unassembled WGS sequence"/>
</dbReference>
<feature type="transmembrane region" description="Helical" evidence="1">
    <location>
        <begin position="1591"/>
        <end position="1611"/>
    </location>
</feature>